<dbReference type="Proteomes" id="UP000324897">
    <property type="component" value="Chromosome 6"/>
</dbReference>
<organism evidence="2 3">
    <name type="scientific">Eragrostis curvula</name>
    <name type="common">weeping love grass</name>
    <dbReference type="NCBI Taxonomy" id="38414"/>
    <lineage>
        <taxon>Eukaryota</taxon>
        <taxon>Viridiplantae</taxon>
        <taxon>Streptophyta</taxon>
        <taxon>Embryophyta</taxon>
        <taxon>Tracheophyta</taxon>
        <taxon>Spermatophyta</taxon>
        <taxon>Magnoliopsida</taxon>
        <taxon>Liliopsida</taxon>
        <taxon>Poales</taxon>
        <taxon>Poaceae</taxon>
        <taxon>PACMAD clade</taxon>
        <taxon>Chloridoideae</taxon>
        <taxon>Eragrostideae</taxon>
        <taxon>Eragrostidinae</taxon>
        <taxon>Eragrostis</taxon>
    </lineage>
</organism>
<gene>
    <name evidence="2" type="ORF">EJB05_01733</name>
</gene>
<feature type="region of interest" description="Disordered" evidence="1">
    <location>
        <begin position="1"/>
        <end position="21"/>
    </location>
</feature>
<comment type="caution">
    <text evidence="2">The sequence shown here is derived from an EMBL/GenBank/DDBJ whole genome shotgun (WGS) entry which is preliminary data.</text>
</comment>
<evidence type="ECO:0000256" key="1">
    <source>
        <dbReference type="SAM" id="MobiDB-lite"/>
    </source>
</evidence>
<proteinExistence type="predicted"/>
<sequence length="325" mass="36525">VLSSPRRQHLPPTNFDHPTGCSMEDYGPWPFGDEDMRSLFPSPPPAPSLFPSWSQVESCIRWNLDVDDEYVSSLEASSSPAEINHAHTELMVAPQSASAGGNCGSPSEELKRINYKWHFLLSRVDDGTISSNVFKQKLLQALALFKQSTVLDLLVQVWAPVKNGDPYVLTIFGQPFATDHHIHSNDLRQSRAISFIMKTNFRAIPMMYMDAVDGNNAGELGLPDRVYLQKVPEFTPNILYYTSAEYLQLNHAISNVHGRVALPVFDPPTQACISVIQLILTSKKFNYADEVDKICKGLEVRIFVPFFLLSHSISTVRYTFNKPYS</sequence>
<dbReference type="InterPro" id="IPR045012">
    <property type="entry name" value="NLP"/>
</dbReference>
<evidence type="ECO:0000313" key="3">
    <source>
        <dbReference type="Proteomes" id="UP000324897"/>
    </source>
</evidence>
<name>A0A5J9WQB5_9POAL</name>
<dbReference type="Gramene" id="TVU50363">
    <property type="protein sequence ID" value="TVU50363"/>
    <property type="gene ID" value="EJB05_01733"/>
</dbReference>
<dbReference type="GO" id="GO:0003700">
    <property type="term" value="F:DNA-binding transcription factor activity"/>
    <property type="evidence" value="ECO:0007669"/>
    <property type="project" value="InterPro"/>
</dbReference>
<dbReference type="EMBL" id="RWGY01000002">
    <property type="protein sequence ID" value="TVU50363.1"/>
    <property type="molecule type" value="Genomic_DNA"/>
</dbReference>
<accession>A0A5J9WQB5</accession>
<protein>
    <submittedName>
        <fullName evidence="2">Uncharacterized protein</fullName>
    </submittedName>
</protein>
<feature type="non-terminal residue" evidence="2">
    <location>
        <position position="1"/>
    </location>
</feature>
<keyword evidence="3" id="KW-1185">Reference proteome</keyword>
<dbReference type="AlphaFoldDB" id="A0A5J9WQB5"/>
<evidence type="ECO:0000313" key="2">
    <source>
        <dbReference type="EMBL" id="TVU50363.1"/>
    </source>
</evidence>
<reference evidence="2 3" key="1">
    <citation type="journal article" date="2019" name="Sci. Rep.">
        <title>A high-quality genome of Eragrostis curvula grass provides insights into Poaceae evolution and supports new strategies to enhance forage quality.</title>
        <authorList>
            <person name="Carballo J."/>
            <person name="Santos B.A.C.M."/>
            <person name="Zappacosta D."/>
            <person name="Garbus I."/>
            <person name="Selva J.P."/>
            <person name="Gallo C.A."/>
            <person name="Diaz A."/>
            <person name="Albertini E."/>
            <person name="Caccamo M."/>
            <person name="Echenique V."/>
        </authorList>
    </citation>
    <scope>NUCLEOTIDE SEQUENCE [LARGE SCALE GENOMIC DNA]</scope>
    <source>
        <strain evidence="3">cv. Victoria</strain>
        <tissue evidence="2">Leaf</tissue>
    </source>
</reference>
<dbReference type="OrthoDB" id="6270329at2759"/>
<dbReference type="PANTHER" id="PTHR32002:SF35">
    <property type="entry name" value="PROTEIN NLP6"/>
    <property type="match status" value="1"/>
</dbReference>
<dbReference type="PANTHER" id="PTHR32002">
    <property type="entry name" value="PROTEIN NLP8"/>
    <property type="match status" value="1"/>
</dbReference>